<accession>A0AAE3YE62</accession>
<gene>
    <name evidence="3" type="ORF">DRF57_15670</name>
    <name evidence="2" type="ORF">J2787_003968</name>
</gene>
<dbReference type="EMBL" id="JAVDQY010000005">
    <property type="protein sequence ID" value="MDR6528531.1"/>
    <property type="molecule type" value="Genomic_DNA"/>
</dbReference>
<keyword evidence="4" id="KW-1185">Reference proteome</keyword>
<name>A0AAE3YE62_9FLAO</name>
<dbReference type="Proteomes" id="UP000256491">
    <property type="component" value="Unassembled WGS sequence"/>
</dbReference>
<evidence type="ECO:0000313" key="3">
    <source>
        <dbReference type="EMBL" id="REC74009.1"/>
    </source>
</evidence>
<protein>
    <submittedName>
        <fullName evidence="2">CRP-like cAMP-binding protein</fullName>
    </submittedName>
    <submittedName>
        <fullName evidence="3">Crp/Fnr family transcriptional regulator</fullName>
    </submittedName>
</protein>
<feature type="domain" description="Cyclic nucleotide-binding" evidence="1">
    <location>
        <begin position="10"/>
        <end position="113"/>
    </location>
</feature>
<proteinExistence type="predicted"/>
<dbReference type="CDD" id="cd00038">
    <property type="entry name" value="CAP_ED"/>
    <property type="match status" value="1"/>
</dbReference>
<dbReference type="RefSeq" id="WP_052188521.1">
    <property type="nucleotide sequence ID" value="NZ_BJYH01000012.1"/>
</dbReference>
<dbReference type="Pfam" id="PF00027">
    <property type="entry name" value="cNMP_binding"/>
    <property type="match status" value="1"/>
</dbReference>
<dbReference type="InterPro" id="IPR014710">
    <property type="entry name" value="RmlC-like_jellyroll"/>
</dbReference>
<sequence length="190" mass="22874">MLDHYKKYGELFQVDREHFEEFYALLKHTQLLKSDFFLKQGEKCKYLGFIKKGTIRCFYINDQGREINFGFYFENEFFTDYESILCDTVSNMNIQALEDCEILLLRKEDLKSLYEKEAYWQQFGRVMSEKIYLDAKKRIDDLLCYSPENRYLNLLKKEPLLFQKIAQKHIASYLGVTEQSLSRIRSRIVN</sequence>
<dbReference type="EMBL" id="QNUF01000019">
    <property type="protein sequence ID" value="REC74009.1"/>
    <property type="molecule type" value="Genomic_DNA"/>
</dbReference>
<dbReference type="InterPro" id="IPR000595">
    <property type="entry name" value="cNMP-bd_dom"/>
</dbReference>
<dbReference type="Gene3D" id="2.60.120.10">
    <property type="entry name" value="Jelly Rolls"/>
    <property type="match status" value="1"/>
</dbReference>
<reference evidence="2" key="3">
    <citation type="submission" date="2023-07" db="EMBL/GenBank/DDBJ databases">
        <title>Sorghum-associated microbial communities from plants grown in Nebraska, USA.</title>
        <authorList>
            <person name="Schachtman D."/>
        </authorList>
    </citation>
    <scope>NUCLEOTIDE SEQUENCE</scope>
    <source>
        <strain evidence="2">DS2360</strain>
    </source>
</reference>
<evidence type="ECO:0000259" key="1">
    <source>
        <dbReference type="PROSITE" id="PS50042"/>
    </source>
</evidence>
<evidence type="ECO:0000313" key="5">
    <source>
        <dbReference type="Proteomes" id="UP001184861"/>
    </source>
</evidence>
<dbReference type="SUPFAM" id="SSF51206">
    <property type="entry name" value="cAMP-binding domain-like"/>
    <property type="match status" value="1"/>
</dbReference>
<organism evidence="2 5">
    <name type="scientific">Chryseobacterium rhizosphaerae</name>
    <dbReference type="NCBI Taxonomy" id="395937"/>
    <lineage>
        <taxon>Bacteria</taxon>
        <taxon>Pseudomonadati</taxon>
        <taxon>Bacteroidota</taxon>
        <taxon>Flavobacteriia</taxon>
        <taxon>Flavobacteriales</taxon>
        <taxon>Weeksellaceae</taxon>
        <taxon>Chryseobacterium group</taxon>
        <taxon>Chryseobacterium</taxon>
    </lineage>
</organism>
<evidence type="ECO:0000313" key="2">
    <source>
        <dbReference type="EMBL" id="MDR6528531.1"/>
    </source>
</evidence>
<comment type="caution">
    <text evidence="2">The sequence shown here is derived from an EMBL/GenBank/DDBJ whole genome shotgun (WGS) entry which is preliminary data.</text>
</comment>
<reference evidence="3" key="2">
    <citation type="submission" date="2018-06" db="EMBL/GenBank/DDBJ databases">
        <authorList>
            <person name="Newman J.D."/>
            <person name="Hugo C.J."/>
            <person name="Kriek I.-M."/>
            <person name="Nel L."/>
        </authorList>
    </citation>
    <scope>NUCLEOTIDE SEQUENCE</scope>
    <source>
        <strain evidence="3">KCTC 22548</strain>
    </source>
</reference>
<dbReference type="InterPro" id="IPR018490">
    <property type="entry name" value="cNMP-bd_dom_sf"/>
</dbReference>
<evidence type="ECO:0000313" key="4">
    <source>
        <dbReference type="Proteomes" id="UP000256491"/>
    </source>
</evidence>
<dbReference type="Proteomes" id="UP001184861">
    <property type="component" value="Unassembled WGS sequence"/>
</dbReference>
<reference evidence="3 4" key="1">
    <citation type="journal article" date="2010" name="Syst. Appl. Microbiol.">
        <title>Four new species of Chryseobacterium from the rhizosphere of coastal sand dune plants, Chryseobacterium elymi sp. nov., Chryseobacterium hagamense sp. nov., Chryseobacterium lathyri sp. nov. and Chryseobacterium rhizosphaerae sp. nov.</title>
        <authorList>
            <person name="Cho S.H."/>
            <person name="Lee K.S."/>
            <person name="Shin D.S."/>
            <person name="Han J.H."/>
            <person name="Park K.S."/>
            <person name="Lee C.H."/>
            <person name="Park K.H."/>
            <person name="Kim S.B."/>
        </authorList>
    </citation>
    <scope>NUCLEOTIDE SEQUENCE [LARGE SCALE GENOMIC DNA]</scope>
    <source>
        <strain evidence="3 4">KCTC 22548</strain>
    </source>
</reference>
<dbReference type="PROSITE" id="PS50042">
    <property type="entry name" value="CNMP_BINDING_3"/>
    <property type="match status" value="1"/>
</dbReference>
<dbReference type="AlphaFoldDB" id="A0AAE3YE62"/>